<organism evidence="4 5">
    <name type="scientific">Saccharopolyspora cebuensis</name>
    <dbReference type="NCBI Taxonomy" id="418759"/>
    <lineage>
        <taxon>Bacteria</taxon>
        <taxon>Bacillati</taxon>
        <taxon>Actinomycetota</taxon>
        <taxon>Actinomycetes</taxon>
        <taxon>Pseudonocardiales</taxon>
        <taxon>Pseudonocardiaceae</taxon>
        <taxon>Saccharopolyspora</taxon>
    </lineage>
</organism>
<feature type="region of interest" description="Disordered" evidence="1">
    <location>
        <begin position="1"/>
        <end position="23"/>
    </location>
</feature>
<dbReference type="SMART" id="SM00858">
    <property type="entry name" value="SAF"/>
    <property type="match status" value="1"/>
</dbReference>
<protein>
    <submittedName>
        <fullName evidence="4">SAF domain-containing protein</fullName>
    </submittedName>
</protein>
<dbReference type="RefSeq" id="WP_369775527.1">
    <property type="nucleotide sequence ID" value="NZ_JBGEHV010000064.1"/>
</dbReference>
<dbReference type="CDD" id="cd11614">
    <property type="entry name" value="SAF_CpaB_FlgA_like"/>
    <property type="match status" value="1"/>
</dbReference>
<evidence type="ECO:0000256" key="2">
    <source>
        <dbReference type="SAM" id="Phobius"/>
    </source>
</evidence>
<comment type="caution">
    <text evidence="4">The sequence shown here is derived from an EMBL/GenBank/DDBJ whole genome shotgun (WGS) entry which is preliminary data.</text>
</comment>
<reference evidence="4 5" key="1">
    <citation type="submission" date="2024-08" db="EMBL/GenBank/DDBJ databases">
        <title>Genome mining of Saccharopolyspora cebuensis PGLac3 from Nigerian medicinal plant.</title>
        <authorList>
            <person name="Ezeobiora C.E."/>
            <person name="Igbokwe N.H."/>
            <person name="Amin D.H."/>
            <person name="Mendie U.E."/>
        </authorList>
    </citation>
    <scope>NUCLEOTIDE SEQUENCE [LARGE SCALE GENOMIC DNA]</scope>
    <source>
        <strain evidence="4 5">PGLac3</strain>
    </source>
</reference>
<evidence type="ECO:0000313" key="5">
    <source>
        <dbReference type="Proteomes" id="UP001564626"/>
    </source>
</evidence>
<dbReference type="Proteomes" id="UP001564626">
    <property type="component" value="Unassembled WGS sequence"/>
</dbReference>
<accession>A0ABV4CNR3</accession>
<name>A0ABV4CNR3_9PSEU</name>
<keyword evidence="2" id="KW-0472">Membrane</keyword>
<keyword evidence="2" id="KW-1133">Transmembrane helix</keyword>
<feature type="domain" description="SAF" evidence="3">
    <location>
        <begin position="56"/>
        <end position="119"/>
    </location>
</feature>
<gene>
    <name evidence="4" type="ORF">AB8O55_25320</name>
</gene>
<sequence length="223" mass="23354">MSTTDTTSPRDEPSTGKASPRVPSRRRRWVWITATALVLGAVAGNAVLIEQLADREPMLVLARDVAWGQQVSGPDVTTADLPADAHRFAIPEDRRHQVLGLVATQNLTAGELLARHDLSPQVIPGPGQRVVGLRLEPGRYPARGLAPNDPVAVHLTPDDTNTNSGGAAAEHGEEFSARVVRASAPDAEGAIVVDLLVPEATAPAAVEAAVRGAHVSLLGPAEE</sequence>
<keyword evidence="2" id="KW-0812">Transmembrane</keyword>
<evidence type="ECO:0000259" key="3">
    <source>
        <dbReference type="SMART" id="SM00858"/>
    </source>
</evidence>
<evidence type="ECO:0000313" key="4">
    <source>
        <dbReference type="EMBL" id="MEY8042740.1"/>
    </source>
</evidence>
<dbReference type="Pfam" id="PF08666">
    <property type="entry name" value="SAF"/>
    <property type="match status" value="1"/>
</dbReference>
<feature type="transmembrane region" description="Helical" evidence="2">
    <location>
        <begin position="29"/>
        <end position="49"/>
    </location>
</feature>
<proteinExistence type="predicted"/>
<evidence type="ECO:0000256" key="1">
    <source>
        <dbReference type="SAM" id="MobiDB-lite"/>
    </source>
</evidence>
<keyword evidence="5" id="KW-1185">Reference proteome</keyword>
<dbReference type="EMBL" id="JBGEHV010000064">
    <property type="protein sequence ID" value="MEY8042740.1"/>
    <property type="molecule type" value="Genomic_DNA"/>
</dbReference>
<dbReference type="InterPro" id="IPR013974">
    <property type="entry name" value="SAF"/>
</dbReference>